<dbReference type="GO" id="GO:0000149">
    <property type="term" value="F:SNARE binding"/>
    <property type="evidence" value="ECO:0007669"/>
    <property type="project" value="TreeGrafter"/>
</dbReference>
<dbReference type="Gene3D" id="1.20.1050.80">
    <property type="entry name" value="VPS9 domain"/>
    <property type="match status" value="1"/>
</dbReference>
<dbReference type="Gene3D" id="1.25.40.20">
    <property type="entry name" value="Ankyrin repeat-containing domain"/>
    <property type="match status" value="2"/>
</dbReference>
<gene>
    <name evidence="4" type="ORF">TWF481_003389</name>
</gene>
<evidence type="ECO:0000256" key="2">
    <source>
        <dbReference type="SAM" id="MobiDB-lite"/>
    </source>
</evidence>
<feature type="domain" description="VPS9" evidence="3">
    <location>
        <begin position="344"/>
        <end position="519"/>
    </location>
</feature>
<dbReference type="EMBL" id="JAVHJL010000013">
    <property type="protein sequence ID" value="KAK6495365.1"/>
    <property type="molecule type" value="Genomic_DNA"/>
</dbReference>
<feature type="region of interest" description="Disordered" evidence="2">
    <location>
        <begin position="698"/>
        <end position="731"/>
    </location>
</feature>
<feature type="region of interest" description="Disordered" evidence="2">
    <location>
        <begin position="417"/>
        <end position="450"/>
    </location>
</feature>
<proteinExistence type="inferred from homology"/>
<evidence type="ECO:0000313" key="4">
    <source>
        <dbReference type="EMBL" id="KAK6495365.1"/>
    </source>
</evidence>
<feature type="region of interest" description="Disordered" evidence="2">
    <location>
        <begin position="209"/>
        <end position="263"/>
    </location>
</feature>
<dbReference type="Proteomes" id="UP001370758">
    <property type="component" value="Unassembled WGS sequence"/>
</dbReference>
<reference evidence="4 5" key="1">
    <citation type="submission" date="2023-08" db="EMBL/GenBank/DDBJ databases">
        <authorList>
            <person name="Palmer J.M."/>
        </authorList>
    </citation>
    <scope>NUCLEOTIDE SEQUENCE [LARGE SCALE GENOMIC DNA]</scope>
    <source>
        <strain evidence="4 5">TWF481</strain>
    </source>
</reference>
<dbReference type="GO" id="GO:0005085">
    <property type="term" value="F:guanyl-nucleotide exchange factor activity"/>
    <property type="evidence" value="ECO:0007669"/>
    <property type="project" value="TreeGrafter"/>
</dbReference>
<dbReference type="PANTHER" id="PTHR24170">
    <property type="entry name" value="ANKYRIN REPEAT DOMAIN-CONTAINING PROTEIN 27"/>
    <property type="match status" value="1"/>
</dbReference>
<dbReference type="GO" id="GO:0030133">
    <property type="term" value="C:transport vesicle"/>
    <property type="evidence" value="ECO:0007669"/>
    <property type="project" value="TreeGrafter"/>
</dbReference>
<feature type="compositionally biased region" description="Basic and acidic residues" evidence="2">
    <location>
        <begin position="655"/>
        <end position="668"/>
    </location>
</feature>
<evidence type="ECO:0000256" key="1">
    <source>
        <dbReference type="ARBA" id="ARBA00007428"/>
    </source>
</evidence>
<dbReference type="Pfam" id="PF13857">
    <property type="entry name" value="Ank_5"/>
    <property type="match status" value="1"/>
</dbReference>
<protein>
    <recommendedName>
        <fullName evidence="3">VPS9 domain-containing protein</fullName>
    </recommendedName>
</protein>
<dbReference type="InterPro" id="IPR037191">
    <property type="entry name" value="VPS9_dom_sf"/>
</dbReference>
<name>A0AAV9VQ33_9PEZI</name>
<dbReference type="InterPro" id="IPR027267">
    <property type="entry name" value="AH/BAR_dom_sf"/>
</dbReference>
<dbReference type="SUPFAM" id="SSF64268">
    <property type="entry name" value="PX domain"/>
    <property type="match status" value="1"/>
</dbReference>
<comment type="similarity">
    <text evidence="1">Belongs to the UPF0507 family.</text>
</comment>
<dbReference type="InterPro" id="IPR036871">
    <property type="entry name" value="PX_dom_sf"/>
</dbReference>
<dbReference type="InterPro" id="IPR002110">
    <property type="entry name" value="Ankyrin_rpt"/>
</dbReference>
<dbReference type="SMART" id="SM00248">
    <property type="entry name" value="ANK"/>
    <property type="match status" value="4"/>
</dbReference>
<dbReference type="Gene3D" id="3.30.1520.10">
    <property type="entry name" value="Phox-like domain"/>
    <property type="match status" value="1"/>
</dbReference>
<evidence type="ECO:0000259" key="3">
    <source>
        <dbReference type="PROSITE" id="PS51205"/>
    </source>
</evidence>
<dbReference type="PANTHER" id="PTHR24170:SF1">
    <property type="entry name" value="DOMAIN PROTEIN, PUTATIVE (AFU_ORTHOLOGUE AFUA_1G09870)-RELATED"/>
    <property type="match status" value="1"/>
</dbReference>
<dbReference type="GO" id="GO:0045022">
    <property type="term" value="P:early endosome to late endosome transport"/>
    <property type="evidence" value="ECO:0007669"/>
    <property type="project" value="TreeGrafter"/>
</dbReference>
<feature type="region of interest" description="Disordered" evidence="2">
    <location>
        <begin position="645"/>
        <end position="681"/>
    </location>
</feature>
<evidence type="ECO:0000313" key="5">
    <source>
        <dbReference type="Proteomes" id="UP001370758"/>
    </source>
</evidence>
<dbReference type="GO" id="GO:0097422">
    <property type="term" value="C:tubular endosome"/>
    <property type="evidence" value="ECO:0007669"/>
    <property type="project" value="TreeGrafter"/>
</dbReference>
<dbReference type="PROSITE" id="PS51205">
    <property type="entry name" value="VPS9"/>
    <property type="match status" value="1"/>
</dbReference>
<comment type="caution">
    <text evidence="4">The sequence shown here is derived from an EMBL/GenBank/DDBJ whole genome shotgun (WGS) entry which is preliminary data.</text>
</comment>
<dbReference type="InterPro" id="IPR051248">
    <property type="entry name" value="UPF0507/Ank_repeat_27"/>
</dbReference>
<feature type="compositionally biased region" description="Basic and acidic residues" evidence="2">
    <location>
        <begin position="417"/>
        <end position="433"/>
    </location>
</feature>
<dbReference type="GO" id="GO:0005769">
    <property type="term" value="C:early endosome"/>
    <property type="evidence" value="ECO:0007669"/>
    <property type="project" value="TreeGrafter"/>
</dbReference>
<dbReference type="GO" id="GO:0035091">
    <property type="term" value="F:phosphatidylinositol binding"/>
    <property type="evidence" value="ECO:0007669"/>
    <property type="project" value="InterPro"/>
</dbReference>
<dbReference type="GO" id="GO:0005770">
    <property type="term" value="C:late endosome"/>
    <property type="evidence" value="ECO:0007669"/>
    <property type="project" value="TreeGrafter"/>
</dbReference>
<feature type="region of interest" description="Disordered" evidence="2">
    <location>
        <begin position="581"/>
        <end position="600"/>
    </location>
</feature>
<dbReference type="Gene3D" id="1.20.1270.60">
    <property type="entry name" value="Arfaptin homology (AH) domain/BAR domain"/>
    <property type="match status" value="1"/>
</dbReference>
<accession>A0AAV9VQ33</accession>
<dbReference type="InterPro" id="IPR036770">
    <property type="entry name" value="Ankyrin_rpt-contain_sf"/>
</dbReference>
<organism evidence="4 5">
    <name type="scientific">Arthrobotrys musiformis</name>
    <dbReference type="NCBI Taxonomy" id="47236"/>
    <lineage>
        <taxon>Eukaryota</taxon>
        <taxon>Fungi</taxon>
        <taxon>Dikarya</taxon>
        <taxon>Ascomycota</taxon>
        <taxon>Pezizomycotina</taxon>
        <taxon>Orbiliomycetes</taxon>
        <taxon>Orbiliales</taxon>
        <taxon>Orbiliaceae</taxon>
        <taxon>Arthrobotrys</taxon>
    </lineage>
</organism>
<dbReference type="InterPro" id="IPR003123">
    <property type="entry name" value="VPS9"/>
</dbReference>
<dbReference type="CDD" id="cd06093">
    <property type="entry name" value="PX_domain"/>
    <property type="match status" value="1"/>
</dbReference>
<sequence>MPLNPFLRAFFRSTIPSHCSPITDYILLVPTTEVLLHSRDRESNQLYTDLVLSDEFLGSHVIRAPRDEINGAVIAAARENRGKARQYSTSNGRTVIIKDTWIYTNKGFRTLNQAQLQNDVLFWPNSMESQPWLIYYITRPLIGTPEHIPLAIKPKLDSPAPEPSAALIQKKKVVKNFEELLSNFPMISRQLQPGLKSLFQELEMSIPELGNAGSSSTGGSSSVSTPRLSTATTTTATTAAATSESSSTLATANTNPKAPASPIPPKHIYWDIQASIDEATMRTTVETAIMAAVELFQRVDQSQLQLLAGTTDLTGTSIEHLIERYICEQLHDSYIFPRLLALKRDENEILDQKIKEMEYIDIAQVGIQVPDHETRQNLANRVVRGVEKFERMTEARSPMEMLDILLETAQALTQSEEEARRLKEQLKSPKSKDSGNGISEKPSDDDSTNPVLTMNADMLVSLLLIVVIRARVKGLQSCLCYMRGFVFVDDIEAGERGYVLSTLEGVLFHITMDSEHMGKASKRNWRLWDRIKKGNVGGVRDLLEKKEDLADLDNTALSPVGGDLPDVRFVGFDDERRINGGKRVGRKKKKSDEKGTNGGLKVIEPEISGVSLSPNMDASDANLLPEIFAKIESPRDKLPELIPELEMPESEADDGEQRDLKVDEKEMEGSAGGSECSNGHPIPAEVVATVEETLHESEVHLRKKLEDEELVSDSAEPSTIDSTKDGEGLVDGNDAEAEALETDLAEELELETEMELDAEEQTITDGLSVNSTEATESTITPLINDEVNGEDPDTQKSKAAAKTKFNPEVIFEGIPTRPHRKLTRSTSVRSDMSRHSWASSSYQSLEHLSHSAISLTEDLMSIEVLSRTQSLKGESIVMMAVNHQQQDILEYLIDESTYFPLIWLLQDRTHDGTSLLSAAIQGENYDIVRVIMEEVMKAQDDERLEYMRAVDINGRTAGHYAFNQPTFLRHFGRLIQWTMKDKNGQTPLFALCRSYDHPSYKDMVILGIRSAEAAQSDGERLHLDDHVDKKGNTLLHIIHDQHILKMLLRRDADVNSVNEKNLSPLMLASKYGRVDNVRTLFSDRRVDIYARESRGLTAVELAKDDDVRNKFDDMVMFSYPPQADGRITAVVRGIFVEDATVRLVLKSGMPSSDMKYTITTCRRLLSDFEFLAYWLSYEHPASWLPALHVNRSPFQIPSKPSRAVLRDIQTQLDSFLRTLLSHSTFSTHELLWEFFLMPDMQPEGMMERSKRKSEIRGEKVQEDFEPLQNTKDVEIFMAHARDTVRAINVHTKIVLRRTNQFLQNSKDLAEALTEARKQLNACEFMEGSQHVRGLWKYTIAISPNDSNPIAHFLDDFRSINSGLQGMMTALERPRKIVGEINMLQREVEKHMISLRRSDRWPLGLMDETRAKIHQGAADNIRQTQSRQEALSRELRYSQSVAAVELASFHEMHGKFARNAVRRLARNQVLVEKERLEGLKRALRVVRNT</sequence>
<dbReference type="Pfam" id="PF02204">
    <property type="entry name" value="VPS9"/>
    <property type="match status" value="1"/>
</dbReference>
<dbReference type="SUPFAM" id="SSF109993">
    <property type="entry name" value="VPS9 domain"/>
    <property type="match status" value="1"/>
</dbReference>
<keyword evidence="5" id="KW-1185">Reference proteome</keyword>
<dbReference type="GO" id="GO:0005886">
    <property type="term" value="C:plasma membrane"/>
    <property type="evidence" value="ECO:0007669"/>
    <property type="project" value="TreeGrafter"/>
</dbReference>
<feature type="compositionally biased region" description="Low complexity" evidence="2">
    <location>
        <begin position="213"/>
        <end position="254"/>
    </location>
</feature>
<dbReference type="SUPFAM" id="SSF48403">
    <property type="entry name" value="Ankyrin repeat"/>
    <property type="match status" value="1"/>
</dbReference>